<dbReference type="EMBL" id="CDOD01000004">
    <property type="protein sequence ID" value="CEN32697.1"/>
    <property type="molecule type" value="Genomic_DNA"/>
</dbReference>
<dbReference type="PROSITE" id="PS51257">
    <property type="entry name" value="PROKAR_LIPOPROTEIN"/>
    <property type="match status" value="1"/>
</dbReference>
<evidence type="ECO:0000256" key="1">
    <source>
        <dbReference type="SAM" id="SignalP"/>
    </source>
</evidence>
<proteinExistence type="predicted"/>
<keyword evidence="3" id="KW-1185">Reference proteome</keyword>
<name>A0A0B7H487_9FLAO</name>
<dbReference type="Proteomes" id="UP000038055">
    <property type="component" value="Unassembled WGS sequence"/>
</dbReference>
<gene>
    <name evidence="2" type="ORF">CCYN2B_120033</name>
</gene>
<organism evidence="2 3">
    <name type="scientific">Capnocytophaga cynodegmi</name>
    <dbReference type="NCBI Taxonomy" id="28189"/>
    <lineage>
        <taxon>Bacteria</taxon>
        <taxon>Pseudomonadati</taxon>
        <taxon>Bacteroidota</taxon>
        <taxon>Flavobacteriia</taxon>
        <taxon>Flavobacteriales</taxon>
        <taxon>Flavobacteriaceae</taxon>
        <taxon>Capnocytophaga</taxon>
    </lineage>
</organism>
<sequence length="334" mass="36907">MKKLHYFKLFTVLAVIITMFACTKEGNNSEGTYYFRAKINGNKTEAILHHAAIGEVNGKAVLFLYGRWGEKLVQGIDIKHFDFPKALGDYAIDNEAKTITATYQTKEELFNSSKGKLSIESVTDKTIKGTFEFTSDGTTITEGTFYLPLLNVGSVNTPDVDVEVQRILSEIKSETIQRLKEGGMAIHEGNNPPNIEGIYLSSPHILMQPYPGDSHSKGHIWPDYRYQISIQKNGHAILDYKASDANGSGIGVYITGNGNKFTLYARVFGQEKGVRKSDITVISGEVTPEGIKNFTSSYVLTWKQGDTSNTILMPVGAHRVSGDKDGLAQRVDTY</sequence>
<protein>
    <recommendedName>
        <fullName evidence="4">DUF1735 domain-containing protein</fullName>
    </recommendedName>
</protein>
<evidence type="ECO:0008006" key="4">
    <source>
        <dbReference type="Google" id="ProtNLM"/>
    </source>
</evidence>
<feature type="chain" id="PRO_5002117043" description="DUF1735 domain-containing protein" evidence="1">
    <location>
        <begin position="22"/>
        <end position="334"/>
    </location>
</feature>
<evidence type="ECO:0000313" key="2">
    <source>
        <dbReference type="EMBL" id="CEN32697.1"/>
    </source>
</evidence>
<accession>A0A0B7H487</accession>
<dbReference type="AlphaFoldDB" id="A0A0B7H487"/>
<dbReference type="RefSeq" id="WP_052456870.1">
    <property type="nucleotide sequence ID" value="NZ_CDOD01000004.1"/>
</dbReference>
<evidence type="ECO:0000313" key="3">
    <source>
        <dbReference type="Proteomes" id="UP000038055"/>
    </source>
</evidence>
<dbReference type="eggNOG" id="ENOG5033ASI">
    <property type="taxonomic scope" value="Bacteria"/>
</dbReference>
<reference evidence="3" key="1">
    <citation type="submission" date="2015-01" db="EMBL/GenBank/DDBJ databases">
        <authorList>
            <person name="MANFREDI Pablo"/>
        </authorList>
    </citation>
    <scope>NUCLEOTIDE SEQUENCE [LARGE SCALE GENOMIC DNA]</scope>
    <source>
        <strain evidence="3">Ccyn2B</strain>
    </source>
</reference>
<keyword evidence="1" id="KW-0732">Signal</keyword>
<feature type="signal peptide" evidence="1">
    <location>
        <begin position="1"/>
        <end position="21"/>
    </location>
</feature>